<dbReference type="AlphaFoldDB" id="A0A455SDE5"/>
<dbReference type="InterPro" id="IPR000577">
    <property type="entry name" value="Carb_kinase_FGGY"/>
</dbReference>
<keyword evidence="5" id="KW-0067">ATP-binding</keyword>
<gene>
    <name evidence="9" type="ORF">KTC_01190</name>
</gene>
<dbReference type="InterPro" id="IPR018485">
    <property type="entry name" value="FGGY_C"/>
</dbReference>
<evidence type="ECO:0000256" key="1">
    <source>
        <dbReference type="ARBA" id="ARBA00009156"/>
    </source>
</evidence>
<dbReference type="InterPro" id="IPR018484">
    <property type="entry name" value="FGGY_N"/>
</dbReference>
<dbReference type="PANTHER" id="PTHR43095:SF5">
    <property type="entry name" value="XYLULOSE KINASE"/>
    <property type="match status" value="1"/>
</dbReference>
<dbReference type="EMBL" id="AP019376">
    <property type="protein sequence ID" value="BBH85368.1"/>
    <property type="molecule type" value="Genomic_DNA"/>
</dbReference>
<proteinExistence type="inferred from homology"/>
<comment type="similarity">
    <text evidence="1">Belongs to the FGGY kinase family.</text>
</comment>
<dbReference type="SUPFAM" id="SSF53067">
    <property type="entry name" value="Actin-like ATPase domain"/>
    <property type="match status" value="2"/>
</dbReference>
<evidence type="ECO:0000256" key="3">
    <source>
        <dbReference type="ARBA" id="ARBA00022741"/>
    </source>
</evidence>
<dbReference type="InterPro" id="IPR013449">
    <property type="entry name" value="Rhamnulokinase"/>
</dbReference>
<keyword evidence="4 9" id="KW-0418">Kinase</keyword>
<dbReference type="Gene3D" id="3.30.420.40">
    <property type="match status" value="2"/>
</dbReference>
<evidence type="ECO:0000256" key="2">
    <source>
        <dbReference type="ARBA" id="ARBA00022679"/>
    </source>
</evidence>
<keyword evidence="3" id="KW-0547">Nucleotide-binding</keyword>
<dbReference type="GO" id="GO:0019301">
    <property type="term" value="P:rhamnose catabolic process"/>
    <property type="evidence" value="ECO:0007669"/>
    <property type="project" value="InterPro"/>
</dbReference>
<evidence type="ECO:0000256" key="4">
    <source>
        <dbReference type="ARBA" id="ARBA00022777"/>
    </source>
</evidence>
<feature type="domain" description="Carbohydrate kinase FGGY N-terminal" evidence="7">
    <location>
        <begin position="6"/>
        <end position="244"/>
    </location>
</feature>
<dbReference type="PIRSF" id="PIRSF000538">
    <property type="entry name" value="GlpK"/>
    <property type="match status" value="1"/>
</dbReference>
<dbReference type="GO" id="GO:0005524">
    <property type="term" value="F:ATP binding"/>
    <property type="evidence" value="ECO:0007669"/>
    <property type="project" value="UniProtKB-KW"/>
</dbReference>
<dbReference type="GO" id="GO:0008993">
    <property type="term" value="F:rhamnulokinase activity"/>
    <property type="evidence" value="ECO:0007669"/>
    <property type="project" value="InterPro"/>
</dbReference>
<evidence type="ECO:0000313" key="9">
    <source>
        <dbReference type="EMBL" id="BBH85368.1"/>
    </source>
</evidence>
<name>A0A455SDE5_9CHLR</name>
<keyword evidence="2" id="KW-0808">Transferase</keyword>
<dbReference type="InterPro" id="IPR043129">
    <property type="entry name" value="ATPase_NBD"/>
</dbReference>
<keyword evidence="6" id="KW-0684">Rhamnose metabolism</keyword>
<dbReference type="InterPro" id="IPR050406">
    <property type="entry name" value="FGGY_Carb_Kinase"/>
</dbReference>
<dbReference type="Pfam" id="PF02782">
    <property type="entry name" value="FGGY_C"/>
    <property type="match status" value="1"/>
</dbReference>
<organism evidence="9">
    <name type="scientific">Thermosporothrix sp. COM3</name>
    <dbReference type="NCBI Taxonomy" id="2490863"/>
    <lineage>
        <taxon>Bacteria</taxon>
        <taxon>Bacillati</taxon>
        <taxon>Chloroflexota</taxon>
        <taxon>Ktedonobacteria</taxon>
        <taxon>Ktedonobacterales</taxon>
        <taxon>Thermosporotrichaceae</taxon>
        <taxon>Thermosporothrix</taxon>
    </lineage>
</organism>
<reference evidence="9" key="1">
    <citation type="submission" date="2018-12" db="EMBL/GenBank/DDBJ databases">
        <title>Novel natural products biosynthetic potential of the class Ktedonobacteria.</title>
        <authorList>
            <person name="Zheng Y."/>
            <person name="Saitou A."/>
            <person name="Wang C.M."/>
            <person name="Toyoda A."/>
            <person name="Minakuchi Y."/>
            <person name="Sekiguchi Y."/>
            <person name="Ueda K."/>
            <person name="Takano H."/>
            <person name="Sakai Y."/>
            <person name="Yokota A."/>
            <person name="Yabe S."/>
        </authorList>
    </citation>
    <scope>NUCLEOTIDE SEQUENCE</scope>
    <source>
        <strain evidence="9">COM3</strain>
    </source>
</reference>
<dbReference type="PANTHER" id="PTHR43095">
    <property type="entry name" value="SUGAR KINASE"/>
    <property type="match status" value="1"/>
</dbReference>
<accession>A0A455SDE5</accession>
<dbReference type="Pfam" id="PF00370">
    <property type="entry name" value="FGGY_N"/>
    <property type="match status" value="1"/>
</dbReference>
<dbReference type="CDD" id="cd07771">
    <property type="entry name" value="ASKHA_NBD_FGGY_RhaB-like"/>
    <property type="match status" value="1"/>
</dbReference>
<evidence type="ECO:0000256" key="5">
    <source>
        <dbReference type="ARBA" id="ARBA00022840"/>
    </source>
</evidence>
<protein>
    <submittedName>
        <fullName evidence="9">L-fuculose kinase</fullName>
    </submittedName>
</protein>
<evidence type="ECO:0000256" key="6">
    <source>
        <dbReference type="ARBA" id="ARBA00023308"/>
    </source>
</evidence>
<evidence type="ECO:0000259" key="8">
    <source>
        <dbReference type="Pfam" id="PF02782"/>
    </source>
</evidence>
<feature type="domain" description="Carbohydrate kinase FGGY C-terminal" evidence="8">
    <location>
        <begin position="256"/>
        <end position="445"/>
    </location>
</feature>
<sequence>MSVKALAFDLGASSGRVVVGQFDGELLTATEVYRFPNEPVRVHQRLYWDVLRLFHEMKQGLIAARLQGHGDVQSIGVDTWGLDFGLIDEHGELLGMPYHYRDTRTQGMMEEVWQQIPREEIYHRTGIQFLSMNTLYQLYALKSKAPLQLEQAETLLMMPELLRYFLTGTRQSEWTIASTTQLGNPYTRTWDRELIQRLGFPPHLFLEPVQPGTVAGPLLPEIAREVGFSEVPVIAVAEHDTASAIAAVPTLQPDFAYLSSGTLSLLGTELKEPAINDNSYTWNITNEGGVAHTTTLLKNLTGFWLIQECKRAWRREGKLISYPEELRFIEQAAELRSFINPDDAMFNQPLHMPQQIQLYCQMSGQPVPTTEGEILRCIVESLAFRCRFVLERIERLTGNYFERLHIVGGGAEHVAFCRCLASALGRPVWAGPQEAAAIGNLLTQYQALGYISDWRQARRIVHRSFPAQVYEPIMNERWNDAYLRFCEVTGQNESV</sequence>
<evidence type="ECO:0000259" key="7">
    <source>
        <dbReference type="Pfam" id="PF00370"/>
    </source>
</evidence>